<dbReference type="EMBL" id="SJPY01000002">
    <property type="protein sequence ID" value="TWU43725.1"/>
    <property type="molecule type" value="Genomic_DNA"/>
</dbReference>
<protein>
    <submittedName>
        <fullName evidence="2">Uncharacterized protein</fullName>
    </submittedName>
</protein>
<comment type="caution">
    <text evidence="2">The sequence shown here is derived from an EMBL/GenBank/DDBJ whole genome shotgun (WGS) entry which is preliminary data.</text>
</comment>
<gene>
    <name evidence="2" type="ORF">Q31b_12540</name>
</gene>
<feature type="transmembrane region" description="Helical" evidence="1">
    <location>
        <begin position="28"/>
        <end position="53"/>
    </location>
</feature>
<sequence length="116" mass="12885">MRQPVQHFSTPLRNAASSSWKVSNVIDFLQLLQIFNAIVPPIVALSILFLSKVSQGELAKWSERQFYTALAVMTVITLRTVIRADDAWLIHTATLGFMVVGSLYVRAEPSSLANLP</sequence>
<dbReference type="AlphaFoldDB" id="A0A5C6E4W9"/>
<keyword evidence="1" id="KW-1133">Transmembrane helix</keyword>
<evidence type="ECO:0000313" key="3">
    <source>
        <dbReference type="Proteomes" id="UP000315471"/>
    </source>
</evidence>
<evidence type="ECO:0000313" key="2">
    <source>
        <dbReference type="EMBL" id="TWU43725.1"/>
    </source>
</evidence>
<feature type="transmembrane region" description="Helical" evidence="1">
    <location>
        <begin position="65"/>
        <end position="82"/>
    </location>
</feature>
<feature type="transmembrane region" description="Helical" evidence="1">
    <location>
        <begin position="88"/>
        <end position="105"/>
    </location>
</feature>
<keyword evidence="1" id="KW-0472">Membrane</keyword>
<name>A0A5C6E4W9_9BACT</name>
<organism evidence="2 3">
    <name type="scientific">Novipirellula aureliae</name>
    <dbReference type="NCBI Taxonomy" id="2527966"/>
    <lineage>
        <taxon>Bacteria</taxon>
        <taxon>Pseudomonadati</taxon>
        <taxon>Planctomycetota</taxon>
        <taxon>Planctomycetia</taxon>
        <taxon>Pirellulales</taxon>
        <taxon>Pirellulaceae</taxon>
        <taxon>Novipirellula</taxon>
    </lineage>
</organism>
<proteinExistence type="predicted"/>
<keyword evidence="1" id="KW-0812">Transmembrane</keyword>
<reference evidence="2 3" key="1">
    <citation type="submission" date="2019-02" db="EMBL/GenBank/DDBJ databases">
        <title>Deep-cultivation of Planctomycetes and their phenomic and genomic characterization uncovers novel biology.</title>
        <authorList>
            <person name="Wiegand S."/>
            <person name="Jogler M."/>
            <person name="Boedeker C."/>
            <person name="Pinto D."/>
            <person name="Vollmers J."/>
            <person name="Rivas-Marin E."/>
            <person name="Kohn T."/>
            <person name="Peeters S.H."/>
            <person name="Heuer A."/>
            <person name="Rast P."/>
            <person name="Oberbeckmann S."/>
            <person name="Bunk B."/>
            <person name="Jeske O."/>
            <person name="Meyerdierks A."/>
            <person name="Storesund J.E."/>
            <person name="Kallscheuer N."/>
            <person name="Luecker S."/>
            <person name="Lage O.M."/>
            <person name="Pohl T."/>
            <person name="Merkel B.J."/>
            <person name="Hornburger P."/>
            <person name="Mueller R.-W."/>
            <person name="Bruemmer F."/>
            <person name="Labrenz M."/>
            <person name="Spormann A.M."/>
            <person name="Op Den Camp H."/>
            <person name="Overmann J."/>
            <person name="Amann R."/>
            <person name="Jetten M.S.M."/>
            <person name="Mascher T."/>
            <person name="Medema M.H."/>
            <person name="Devos D.P."/>
            <person name="Kaster A.-K."/>
            <person name="Ovreas L."/>
            <person name="Rohde M."/>
            <person name="Galperin M.Y."/>
            <person name="Jogler C."/>
        </authorList>
    </citation>
    <scope>NUCLEOTIDE SEQUENCE [LARGE SCALE GENOMIC DNA]</scope>
    <source>
        <strain evidence="2 3">Q31b</strain>
    </source>
</reference>
<dbReference type="Proteomes" id="UP000315471">
    <property type="component" value="Unassembled WGS sequence"/>
</dbReference>
<accession>A0A5C6E4W9</accession>
<evidence type="ECO:0000256" key="1">
    <source>
        <dbReference type="SAM" id="Phobius"/>
    </source>
</evidence>
<keyword evidence="3" id="KW-1185">Reference proteome</keyword>